<dbReference type="EMBL" id="CP008949">
    <property type="protein sequence ID" value="AII10986.1"/>
    <property type="molecule type" value="Genomic_DNA"/>
</dbReference>
<dbReference type="Proteomes" id="UP000028488">
    <property type="component" value="Plasmid pPDG2"/>
</dbReference>
<dbReference type="SUPFAM" id="SSF54427">
    <property type="entry name" value="NTF2-like"/>
    <property type="match status" value="1"/>
</dbReference>
<sequence length="207" mass="23272">MTTAPQTTGYSRAGSGSTYSEQAVLGDHAPRNTRVGGPLRFADERHLDAHQFLVEEAYLFDSQRYEEWLETLTADVHYVMPVKVTTALGAGFDTSPGMAHFDENYYSLSRRVARFATEHAWTEDPPSRLRHFVTNVRTFVADGDGEHLIVDSAELLFRSRGDVNDSALVSCGREDLLRRVDGAWKLARRTISVDESVMRMQNLAVFL</sequence>
<comment type="similarity">
    <text evidence="1">Belongs to the bacterial ring-hydroxylating dioxygenase beta subunit family.</text>
</comment>
<keyword evidence="2" id="KW-0560">Oxidoreductase</keyword>
<dbReference type="AlphaFoldDB" id="A0A076EYX5"/>
<keyword evidence="3" id="KW-0223">Dioxygenase</keyword>
<dbReference type="NCBIfam" id="NF007479">
    <property type="entry name" value="PRK10069.1"/>
    <property type="match status" value="1"/>
</dbReference>
<dbReference type="CDD" id="cd00667">
    <property type="entry name" value="ring_hydroxylating_dioxygenases_beta"/>
    <property type="match status" value="1"/>
</dbReference>
<organism evidence="3 4">
    <name type="scientific">Rhodococcus opacus</name>
    <name type="common">Nocardia opaca</name>
    <dbReference type="NCBI Taxonomy" id="37919"/>
    <lineage>
        <taxon>Bacteria</taxon>
        <taxon>Bacillati</taxon>
        <taxon>Actinomycetota</taxon>
        <taxon>Actinomycetes</taxon>
        <taxon>Mycobacteriales</taxon>
        <taxon>Nocardiaceae</taxon>
        <taxon>Rhodococcus</taxon>
    </lineage>
</organism>
<dbReference type="InterPro" id="IPR032710">
    <property type="entry name" value="NTF2-like_dom_sf"/>
</dbReference>
<dbReference type="Gene3D" id="3.10.450.50">
    <property type="match status" value="1"/>
</dbReference>
<dbReference type="InterPro" id="IPR000391">
    <property type="entry name" value="Rng_hydr_dOase-bsu"/>
</dbReference>
<dbReference type="PANTHER" id="PTHR41534">
    <property type="entry name" value="BLR3401 PROTEIN"/>
    <property type="match status" value="1"/>
</dbReference>
<reference evidence="3 4" key="1">
    <citation type="submission" date="2014-07" db="EMBL/GenBank/DDBJ databases">
        <title>Genome Sequence of Rhodococcus opacus Strain R7, a Biodegrader of Mono- and Polycyclic Aromatic Hydrocarbons.</title>
        <authorList>
            <person name="Di Gennaro P."/>
            <person name="Zampolli J."/>
            <person name="Presti I."/>
            <person name="Cappelletti M."/>
            <person name="D'Ursi P."/>
            <person name="Orro A."/>
            <person name="Mezzelani A."/>
            <person name="Milanesi L."/>
        </authorList>
    </citation>
    <scope>NUCLEOTIDE SEQUENCE [LARGE SCALE GENOMIC DNA]</scope>
    <source>
        <strain evidence="3 4">R7</strain>
        <plasmid evidence="3">pPDG2</plasmid>
    </source>
</reference>
<keyword evidence="3" id="KW-0614">Plasmid</keyword>
<evidence type="ECO:0000313" key="4">
    <source>
        <dbReference type="Proteomes" id="UP000028488"/>
    </source>
</evidence>
<proteinExistence type="inferred from homology"/>
<dbReference type="GO" id="GO:0051213">
    <property type="term" value="F:dioxygenase activity"/>
    <property type="evidence" value="ECO:0007669"/>
    <property type="project" value="UniProtKB-KW"/>
</dbReference>
<dbReference type="GO" id="GO:0019380">
    <property type="term" value="P:3-phenylpropionate catabolic process"/>
    <property type="evidence" value="ECO:0007669"/>
    <property type="project" value="TreeGrafter"/>
</dbReference>
<dbReference type="Pfam" id="PF00866">
    <property type="entry name" value="Ring_hydroxyl_B"/>
    <property type="match status" value="1"/>
</dbReference>
<evidence type="ECO:0000256" key="2">
    <source>
        <dbReference type="ARBA" id="ARBA00023002"/>
    </source>
</evidence>
<dbReference type="RefSeq" id="WP_087562485.1">
    <property type="nucleotide sequence ID" value="NZ_CP008949.1"/>
</dbReference>
<name>A0A076EYX5_RHOOP</name>
<protein>
    <submittedName>
        <fullName evidence="3">3-phenylpropionate dioxygenase</fullName>
    </submittedName>
</protein>
<evidence type="ECO:0000313" key="3">
    <source>
        <dbReference type="EMBL" id="AII10986.1"/>
    </source>
</evidence>
<geneLocation type="plasmid" evidence="3 4">
    <name>pPDG2</name>
</geneLocation>
<gene>
    <name evidence="3" type="ORF">EP51_43560</name>
</gene>
<accession>A0A076EYX5</accession>
<dbReference type="PANTHER" id="PTHR41534:SF2">
    <property type="entry name" value="3-PHENYLPROPIONATE_CINNAMIC ACID DIOXYGENASE SUBUNIT BETA"/>
    <property type="match status" value="1"/>
</dbReference>
<evidence type="ECO:0000256" key="1">
    <source>
        <dbReference type="ARBA" id="ARBA00009570"/>
    </source>
</evidence>